<keyword evidence="1" id="KW-1133">Transmembrane helix</keyword>
<gene>
    <name evidence="2" type="ORF">ABL78_8588</name>
</gene>
<dbReference type="VEuPathDB" id="TriTrypDB:Lsey_1158_0010"/>
<dbReference type="Proteomes" id="UP000038009">
    <property type="component" value="Unassembled WGS sequence"/>
</dbReference>
<evidence type="ECO:0000313" key="2">
    <source>
        <dbReference type="EMBL" id="KPI82402.1"/>
    </source>
</evidence>
<accession>A0A0N1HYZ1</accession>
<keyword evidence="1" id="KW-0472">Membrane</keyword>
<keyword evidence="1" id="KW-0812">Transmembrane</keyword>
<sequence length="89" mass="8947">MGWVPSKPSFNTSGCKLCGCLPPSVANSWFIGPQVRSDQPQLASPDCATANACKGDDITCSNLNAASAPVLALGSLAAVVLSAVATLVL</sequence>
<keyword evidence="3" id="KW-1185">Reference proteome</keyword>
<evidence type="ECO:0000256" key="1">
    <source>
        <dbReference type="SAM" id="Phobius"/>
    </source>
</evidence>
<comment type="caution">
    <text evidence="2">The sequence shown here is derived from an EMBL/GenBank/DDBJ whole genome shotgun (WGS) entry which is preliminary data.</text>
</comment>
<dbReference type="OrthoDB" id="263543at2759"/>
<proteinExistence type="predicted"/>
<dbReference type="AlphaFoldDB" id="A0A0N1HYZ1"/>
<organism evidence="2 3">
    <name type="scientific">Leptomonas seymouri</name>
    <dbReference type="NCBI Taxonomy" id="5684"/>
    <lineage>
        <taxon>Eukaryota</taxon>
        <taxon>Discoba</taxon>
        <taxon>Euglenozoa</taxon>
        <taxon>Kinetoplastea</taxon>
        <taxon>Metakinetoplastina</taxon>
        <taxon>Trypanosomatida</taxon>
        <taxon>Trypanosomatidae</taxon>
        <taxon>Leishmaniinae</taxon>
        <taxon>Leptomonas</taxon>
    </lineage>
</organism>
<reference evidence="2 3" key="1">
    <citation type="journal article" date="2015" name="PLoS Pathog.">
        <title>Leptomonas seymouri: Adaptations to the Dixenous Life Cycle Analyzed by Genome Sequencing, Transcriptome Profiling and Co-infection with Leishmania donovani.</title>
        <authorList>
            <person name="Kraeva N."/>
            <person name="Butenko A."/>
            <person name="Hlavacova J."/>
            <person name="Kostygov A."/>
            <person name="Myskova J."/>
            <person name="Grybchuk D."/>
            <person name="Lestinova T."/>
            <person name="Votypka J."/>
            <person name="Volf P."/>
            <person name="Opperdoes F."/>
            <person name="Flegontov P."/>
            <person name="Lukes J."/>
            <person name="Yurchenko V."/>
        </authorList>
    </citation>
    <scope>NUCLEOTIDE SEQUENCE [LARGE SCALE GENOMIC DNA]</scope>
    <source>
        <strain evidence="2 3">ATCC 30220</strain>
    </source>
</reference>
<name>A0A0N1HYZ1_LEPSE</name>
<feature type="transmembrane region" description="Helical" evidence="1">
    <location>
        <begin position="66"/>
        <end position="88"/>
    </location>
</feature>
<protein>
    <submittedName>
        <fullName evidence="2">Surface antigen-like protein</fullName>
    </submittedName>
</protein>
<evidence type="ECO:0000313" key="3">
    <source>
        <dbReference type="Proteomes" id="UP000038009"/>
    </source>
</evidence>
<dbReference type="EMBL" id="LJSK01001154">
    <property type="protein sequence ID" value="KPI82402.1"/>
    <property type="molecule type" value="Genomic_DNA"/>
</dbReference>